<dbReference type="Proteomes" id="UP000777438">
    <property type="component" value="Unassembled WGS sequence"/>
</dbReference>
<evidence type="ECO:0000313" key="3">
    <source>
        <dbReference type="Proteomes" id="UP000777438"/>
    </source>
</evidence>
<feature type="signal peptide" evidence="1">
    <location>
        <begin position="1"/>
        <end position="18"/>
    </location>
</feature>
<evidence type="ECO:0000256" key="1">
    <source>
        <dbReference type="SAM" id="SignalP"/>
    </source>
</evidence>
<keyword evidence="1" id="KW-0732">Signal</keyword>
<protein>
    <submittedName>
        <fullName evidence="2">Uncharacterized protein</fullName>
    </submittedName>
</protein>
<reference evidence="2 3" key="1">
    <citation type="journal article" date="2021" name="Nat. Commun.">
        <title>Genetic determinants of endophytism in the Arabidopsis root mycobiome.</title>
        <authorList>
            <person name="Mesny F."/>
            <person name="Miyauchi S."/>
            <person name="Thiergart T."/>
            <person name="Pickel B."/>
            <person name="Atanasova L."/>
            <person name="Karlsson M."/>
            <person name="Huettel B."/>
            <person name="Barry K.W."/>
            <person name="Haridas S."/>
            <person name="Chen C."/>
            <person name="Bauer D."/>
            <person name="Andreopoulos W."/>
            <person name="Pangilinan J."/>
            <person name="LaButti K."/>
            <person name="Riley R."/>
            <person name="Lipzen A."/>
            <person name="Clum A."/>
            <person name="Drula E."/>
            <person name="Henrissat B."/>
            <person name="Kohler A."/>
            <person name="Grigoriev I.V."/>
            <person name="Martin F.M."/>
            <person name="Hacquard S."/>
        </authorList>
    </citation>
    <scope>NUCLEOTIDE SEQUENCE [LARGE SCALE GENOMIC DNA]</scope>
    <source>
        <strain evidence="2 3">MPI-CAGE-CH-0241</strain>
    </source>
</reference>
<evidence type="ECO:0000313" key="2">
    <source>
        <dbReference type="EMBL" id="KAH6880378.1"/>
    </source>
</evidence>
<sequence length="108" mass="11222">MLFNSLIALAPIVGLISGNPLPTDGPDSNNEIRNSDTCPTTIHILPPMTAGPTRTVWTTTSTQTVTIDCGGCTTYSVSYVHLGPGPVVIYTTTTTVAQPSVTTALKCA</sequence>
<gene>
    <name evidence="2" type="ORF">B0T10DRAFT_551613</name>
</gene>
<keyword evidence="3" id="KW-1185">Reference proteome</keyword>
<accession>A0A9P8VXZ5</accession>
<dbReference type="AlphaFoldDB" id="A0A9P8VXZ5"/>
<comment type="caution">
    <text evidence="2">The sequence shown here is derived from an EMBL/GenBank/DDBJ whole genome shotgun (WGS) entry which is preliminary data.</text>
</comment>
<feature type="chain" id="PRO_5040144725" evidence="1">
    <location>
        <begin position="19"/>
        <end position="108"/>
    </location>
</feature>
<dbReference type="EMBL" id="JAGPYM010000026">
    <property type="protein sequence ID" value="KAH6880378.1"/>
    <property type="molecule type" value="Genomic_DNA"/>
</dbReference>
<organism evidence="2 3">
    <name type="scientific">Thelonectria olida</name>
    <dbReference type="NCBI Taxonomy" id="1576542"/>
    <lineage>
        <taxon>Eukaryota</taxon>
        <taxon>Fungi</taxon>
        <taxon>Dikarya</taxon>
        <taxon>Ascomycota</taxon>
        <taxon>Pezizomycotina</taxon>
        <taxon>Sordariomycetes</taxon>
        <taxon>Hypocreomycetidae</taxon>
        <taxon>Hypocreales</taxon>
        <taxon>Nectriaceae</taxon>
        <taxon>Thelonectria</taxon>
    </lineage>
</organism>
<proteinExistence type="predicted"/>
<name>A0A9P8VXZ5_9HYPO</name>